<evidence type="ECO:0000256" key="3">
    <source>
        <dbReference type="RuleBase" id="RU361117"/>
    </source>
</evidence>
<dbReference type="InterPro" id="IPR036412">
    <property type="entry name" value="HAD-like_sf"/>
</dbReference>
<dbReference type="OrthoDB" id="9816160at2"/>
<sequence length="286" mass="29732">MPELQRDGSTDVGEQKYAAVAAAAADALVGLDFDGTLSPIVVDPSAARIHPDAADVLIALGARVKALAIVTGRPAGQVVELGGLDAIADALAEMGKELYVFGQYGNERWSGSDRVVVGPPPPEGLAAFEEALPALLESQGVQEAYIEEKGLAVGVHTRRLPDPDGLVERLLPEMTALAAEHGLMIEPGKQVIEVRAPGMHKGHAIDTLVDEVSPRAIVFGGDDLGDIEAFEAIRKWGERASAPTLLVYAHPGLDRGPLAELADVEVDGVEGVLGLLRGLTAAAAEG</sequence>
<dbReference type="Proteomes" id="UP000320209">
    <property type="component" value="Unassembled WGS sequence"/>
</dbReference>
<reference evidence="4 5" key="1">
    <citation type="submission" date="2019-06" db="EMBL/GenBank/DDBJ databases">
        <title>Sequencing the genomes of 1000 actinobacteria strains.</title>
        <authorList>
            <person name="Klenk H.-P."/>
        </authorList>
    </citation>
    <scope>NUCLEOTIDE SEQUENCE [LARGE SCALE GENOMIC DNA]</scope>
    <source>
        <strain evidence="4 5">DSM 25218</strain>
    </source>
</reference>
<organism evidence="4 5">
    <name type="scientific">Nocardioides albertanoniae</name>
    <dbReference type="NCBI Taxonomy" id="1175486"/>
    <lineage>
        <taxon>Bacteria</taxon>
        <taxon>Bacillati</taxon>
        <taxon>Actinomycetota</taxon>
        <taxon>Actinomycetes</taxon>
        <taxon>Propionibacteriales</taxon>
        <taxon>Nocardioidaceae</taxon>
        <taxon>Nocardioides</taxon>
    </lineage>
</organism>
<proteinExistence type="inferred from homology"/>
<name>A0A543A377_9ACTN</name>
<dbReference type="EMBL" id="VFOV01000001">
    <property type="protein sequence ID" value="TQL67041.1"/>
    <property type="molecule type" value="Genomic_DNA"/>
</dbReference>
<comment type="similarity">
    <text evidence="3">Belongs to the trehalose phosphatase family.</text>
</comment>
<dbReference type="InterPro" id="IPR044651">
    <property type="entry name" value="OTSB-like"/>
</dbReference>
<evidence type="ECO:0000256" key="1">
    <source>
        <dbReference type="ARBA" id="ARBA00022801"/>
    </source>
</evidence>
<dbReference type="UniPathway" id="UPA00299"/>
<evidence type="ECO:0000256" key="2">
    <source>
        <dbReference type="ARBA" id="ARBA00024179"/>
    </source>
</evidence>
<dbReference type="GO" id="GO:0005992">
    <property type="term" value="P:trehalose biosynthetic process"/>
    <property type="evidence" value="ECO:0007669"/>
    <property type="project" value="UniProtKB-UniPathway"/>
</dbReference>
<dbReference type="PANTHER" id="PTHR43768">
    <property type="entry name" value="TREHALOSE 6-PHOSPHATE PHOSPHATASE"/>
    <property type="match status" value="1"/>
</dbReference>
<dbReference type="InterPro" id="IPR023214">
    <property type="entry name" value="HAD_sf"/>
</dbReference>
<comment type="caution">
    <text evidence="4">The sequence shown here is derived from an EMBL/GenBank/DDBJ whole genome shotgun (WGS) entry which is preliminary data.</text>
</comment>
<accession>A0A543A377</accession>
<protein>
    <recommendedName>
        <fullName evidence="3">Trehalose 6-phosphate phosphatase</fullName>
        <ecNumber evidence="3">3.1.3.12</ecNumber>
    </recommendedName>
</protein>
<evidence type="ECO:0000313" key="5">
    <source>
        <dbReference type="Proteomes" id="UP000320209"/>
    </source>
</evidence>
<dbReference type="PANTHER" id="PTHR43768:SF3">
    <property type="entry name" value="TREHALOSE 6-PHOSPHATE PHOSPHATASE"/>
    <property type="match status" value="1"/>
</dbReference>
<dbReference type="EC" id="3.1.3.12" evidence="3"/>
<dbReference type="SUPFAM" id="SSF56784">
    <property type="entry name" value="HAD-like"/>
    <property type="match status" value="1"/>
</dbReference>
<keyword evidence="5" id="KW-1185">Reference proteome</keyword>
<keyword evidence="3" id="KW-0460">Magnesium</keyword>
<dbReference type="Gene3D" id="3.40.50.1000">
    <property type="entry name" value="HAD superfamily/HAD-like"/>
    <property type="match status" value="1"/>
</dbReference>
<comment type="pathway">
    <text evidence="3">Glycan biosynthesis; trehalose biosynthesis.</text>
</comment>
<dbReference type="AlphaFoldDB" id="A0A543A377"/>
<dbReference type="GO" id="GO:0046872">
    <property type="term" value="F:metal ion binding"/>
    <property type="evidence" value="ECO:0007669"/>
    <property type="project" value="UniProtKB-KW"/>
</dbReference>
<comment type="catalytic activity">
    <reaction evidence="3">
        <text>alpha,alpha-trehalose 6-phosphate + H2O = alpha,alpha-trehalose + phosphate</text>
        <dbReference type="Rhea" id="RHEA:23420"/>
        <dbReference type="ChEBI" id="CHEBI:15377"/>
        <dbReference type="ChEBI" id="CHEBI:16551"/>
        <dbReference type="ChEBI" id="CHEBI:43474"/>
        <dbReference type="ChEBI" id="CHEBI:58429"/>
        <dbReference type="EC" id="3.1.3.12"/>
    </reaction>
</comment>
<dbReference type="Gene3D" id="3.30.70.1020">
    <property type="entry name" value="Trehalose-6-phosphate phosphatase related protein, domain 2"/>
    <property type="match status" value="1"/>
</dbReference>
<dbReference type="Pfam" id="PF02358">
    <property type="entry name" value="Trehalose_PPase"/>
    <property type="match status" value="1"/>
</dbReference>
<comment type="cofactor">
    <cofactor evidence="3">
        <name>Mg(2+)</name>
        <dbReference type="ChEBI" id="CHEBI:18420"/>
    </cofactor>
</comment>
<keyword evidence="3" id="KW-0479">Metal-binding</keyword>
<dbReference type="NCBIfam" id="TIGR00685">
    <property type="entry name" value="T6PP"/>
    <property type="match status" value="1"/>
</dbReference>
<dbReference type="GO" id="GO:0004805">
    <property type="term" value="F:trehalose-phosphatase activity"/>
    <property type="evidence" value="ECO:0007669"/>
    <property type="project" value="UniProtKB-EC"/>
</dbReference>
<gene>
    <name evidence="4" type="ORF">FB381_0913</name>
</gene>
<dbReference type="RefSeq" id="WP_141779184.1">
    <property type="nucleotide sequence ID" value="NZ_VFOV01000001.1"/>
</dbReference>
<dbReference type="InterPro" id="IPR003337">
    <property type="entry name" value="Trehalose_PPase"/>
</dbReference>
<comment type="function">
    <text evidence="2 3">Removes the phosphate from trehalose 6-phosphate to produce free trehalose.</text>
</comment>
<evidence type="ECO:0000313" key="4">
    <source>
        <dbReference type="EMBL" id="TQL67041.1"/>
    </source>
</evidence>
<keyword evidence="1 3" id="KW-0378">Hydrolase</keyword>